<protein>
    <submittedName>
        <fullName evidence="4">AXIN2</fullName>
    </submittedName>
</protein>
<dbReference type="EMBL" id="UZAN01046678">
    <property type="protein sequence ID" value="VDP84458.1"/>
    <property type="molecule type" value="Genomic_DNA"/>
</dbReference>
<name>A0A183APQ7_9TREM</name>
<evidence type="ECO:0000313" key="4">
    <source>
        <dbReference type="WBParaSite" id="ECPE_0000897001-mRNA-1"/>
    </source>
</evidence>
<gene>
    <name evidence="2" type="ORF">ECPE_LOCUS8942</name>
</gene>
<keyword evidence="3" id="KW-1185">Reference proteome</keyword>
<dbReference type="WBParaSite" id="ECPE_0000897001-mRNA-1">
    <property type="protein sequence ID" value="ECPE_0000897001-mRNA-1"/>
    <property type="gene ID" value="ECPE_0000897001"/>
</dbReference>
<evidence type="ECO:0000313" key="2">
    <source>
        <dbReference type="EMBL" id="VDP84458.1"/>
    </source>
</evidence>
<evidence type="ECO:0000256" key="1">
    <source>
        <dbReference type="SAM" id="MobiDB-lite"/>
    </source>
</evidence>
<feature type="compositionally biased region" description="Basic and acidic residues" evidence="1">
    <location>
        <begin position="1"/>
        <end position="25"/>
    </location>
</feature>
<reference evidence="4" key="1">
    <citation type="submission" date="2016-06" db="UniProtKB">
        <authorList>
            <consortium name="WormBaseParasite"/>
        </authorList>
    </citation>
    <scope>IDENTIFICATION</scope>
</reference>
<evidence type="ECO:0000313" key="3">
    <source>
        <dbReference type="Proteomes" id="UP000272942"/>
    </source>
</evidence>
<proteinExistence type="predicted"/>
<accession>A0A183APQ7</accession>
<feature type="compositionally biased region" description="Polar residues" evidence="1">
    <location>
        <begin position="26"/>
        <end position="35"/>
    </location>
</feature>
<dbReference type="Proteomes" id="UP000272942">
    <property type="component" value="Unassembled WGS sequence"/>
</dbReference>
<reference evidence="2 3" key="2">
    <citation type="submission" date="2018-11" db="EMBL/GenBank/DDBJ databases">
        <authorList>
            <consortium name="Pathogen Informatics"/>
        </authorList>
    </citation>
    <scope>NUCLEOTIDE SEQUENCE [LARGE SCALE GENOMIC DNA]</scope>
    <source>
        <strain evidence="2 3">Egypt</strain>
    </source>
</reference>
<feature type="region of interest" description="Disordered" evidence="1">
    <location>
        <begin position="166"/>
        <end position="187"/>
    </location>
</feature>
<sequence length="308" mass="34497">MKRDTEKAVYGELPDRYIPDSKPDQNADQPLYSTFEQDDESSAECHCTPQMPTENCVPVYVGPDDILYLIDGIDGMRKSDYQPFVSFANGQHSDMAKHLPALPEPIKPMICPDDGQGFPPEAMDGVSRRWSLTRTEERRRQEMTQFRDSFTRASVLKEPVSLLSGKDQLPGYHHSPAVTRPGNEKRRREVPIISGSAYQGTGFRESLSMRGGRDQIPYFCYPPAVPRPGDEQHRSDPTVYRDLRALEAGLKESLLSRAEKGQLSVECPPPAVSGLQEAVGIVFRGFMITNVVLNAVQLLLEGELWLTN</sequence>
<feature type="region of interest" description="Disordered" evidence="1">
    <location>
        <begin position="1"/>
        <end position="40"/>
    </location>
</feature>
<dbReference type="AlphaFoldDB" id="A0A183APQ7"/>
<organism evidence="4">
    <name type="scientific">Echinostoma caproni</name>
    <dbReference type="NCBI Taxonomy" id="27848"/>
    <lineage>
        <taxon>Eukaryota</taxon>
        <taxon>Metazoa</taxon>
        <taxon>Spiralia</taxon>
        <taxon>Lophotrochozoa</taxon>
        <taxon>Platyhelminthes</taxon>
        <taxon>Trematoda</taxon>
        <taxon>Digenea</taxon>
        <taxon>Plagiorchiida</taxon>
        <taxon>Echinostomata</taxon>
        <taxon>Echinostomatoidea</taxon>
        <taxon>Echinostomatidae</taxon>
        <taxon>Echinostoma</taxon>
    </lineage>
</organism>